<evidence type="ECO:0000313" key="10">
    <source>
        <dbReference type="EMBL" id="SNY64286.1"/>
    </source>
</evidence>
<feature type="transmembrane region" description="Helical" evidence="8">
    <location>
        <begin position="340"/>
        <end position="356"/>
    </location>
</feature>
<keyword evidence="11" id="KW-1185">Reference proteome</keyword>
<evidence type="ECO:0000256" key="6">
    <source>
        <dbReference type="ARBA" id="ARBA00022989"/>
    </source>
</evidence>
<dbReference type="GO" id="GO:0009103">
    <property type="term" value="P:lipopolysaccharide biosynthetic process"/>
    <property type="evidence" value="ECO:0007669"/>
    <property type="project" value="UniProtKB-ARBA"/>
</dbReference>
<evidence type="ECO:0000256" key="8">
    <source>
        <dbReference type="SAM" id="Phobius"/>
    </source>
</evidence>
<feature type="transmembrane region" description="Helical" evidence="8">
    <location>
        <begin position="281"/>
        <end position="303"/>
    </location>
</feature>
<proteinExistence type="predicted"/>
<feature type="transmembrane region" description="Helical" evidence="8">
    <location>
        <begin position="99"/>
        <end position="120"/>
    </location>
</feature>
<accession>A0A285JYC0</accession>
<evidence type="ECO:0000256" key="2">
    <source>
        <dbReference type="ARBA" id="ARBA00022475"/>
    </source>
</evidence>
<dbReference type="AlphaFoldDB" id="A0A285JYC0"/>
<dbReference type="InterPro" id="IPR050297">
    <property type="entry name" value="LipidA_mod_glycosyltrf_83"/>
</dbReference>
<comment type="subcellular location">
    <subcellularLocation>
        <location evidence="1">Cell membrane</location>
        <topology evidence="1">Multi-pass membrane protein</topology>
    </subcellularLocation>
</comment>
<dbReference type="InterPro" id="IPR003342">
    <property type="entry name" value="ArnT-like_N"/>
</dbReference>
<dbReference type="PANTHER" id="PTHR33908">
    <property type="entry name" value="MANNOSYLTRANSFERASE YKCB-RELATED"/>
    <property type="match status" value="1"/>
</dbReference>
<dbReference type="OrthoDB" id="3278895at2"/>
<dbReference type="Pfam" id="PF02366">
    <property type="entry name" value="PMT"/>
    <property type="match status" value="1"/>
</dbReference>
<dbReference type="GO" id="GO:0006493">
    <property type="term" value="P:protein O-linked glycosylation"/>
    <property type="evidence" value="ECO:0007669"/>
    <property type="project" value="InterPro"/>
</dbReference>
<feature type="transmembrane region" description="Helical" evidence="8">
    <location>
        <begin position="315"/>
        <end position="334"/>
    </location>
</feature>
<keyword evidence="5 8" id="KW-0812">Transmembrane</keyword>
<protein>
    <submittedName>
        <fullName evidence="10">Dolichyl-phosphate-mannose-protein mannosyltransferase</fullName>
    </submittedName>
</protein>
<evidence type="ECO:0000313" key="11">
    <source>
        <dbReference type="Proteomes" id="UP000219612"/>
    </source>
</evidence>
<feature type="transmembrane region" description="Helical" evidence="8">
    <location>
        <begin position="198"/>
        <end position="216"/>
    </location>
</feature>
<keyword evidence="7 8" id="KW-0472">Membrane</keyword>
<dbReference type="GO" id="GO:0000030">
    <property type="term" value="F:mannosyltransferase activity"/>
    <property type="evidence" value="ECO:0007669"/>
    <property type="project" value="InterPro"/>
</dbReference>
<organism evidence="10 11">
    <name type="scientific">Paractinoplanes atraurantiacus</name>
    <dbReference type="NCBI Taxonomy" id="1036182"/>
    <lineage>
        <taxon>Bacteria</taxon>
        <taxon>Bacillati</taxon>
        <taxon>Actinomycetota</taxon>
        <taxon>Actinomycetes</taxon>
        <taxon>Micromonosporales</taxon>
        <taxon>Micromonosporaceae</taxon>
        <taxon>Paractinoplanes</taxon>
    </lineage>
</organism>
<feature type="transmembrane region" description="Helical" evidence="8">
    <location>
        <begin position="150"/>
        <end position="168"/>
    </location>
</feature>
<evidence type="ECO:0000256" key="7">
    <source>
        <dbReference type="ARBA" id="ARBA00023136"/>
    </source>
</evidence>
<keyword evidence="6 8" id="KW-1133">Transmembrane helix</keyword>
<dbReference type="GO" id="GO:0005886">
    <property type="term" value="C:plasma membrane"/>
    <property type="evidence" value="ECO:0007669"/>
    <property type="project" value="UniProtKB-SubCell"/>
</dbReference>
<feature type="transmembrane region" description="Helical" evidence="8">
    <location>
        <begin position="361"/>
        <end position="382"/>
    </location>
</feature>
<dbReference type="PANTHER" id="PTHR33908:SF11">
    <property type="entry name" value="MEMBRANE PROTEIN"/>
    <property type="match status" value="1"/>
</dbReference>
<dbReference type="RefSeq" id="WP_097327067.1">
    <property type="nucleotide sequence ID" value="NZ_OBDY01000026.1"/>
</dbReference>
<keyword evidence="2" id="KW-1003">Cell membrane</keyword>
<evidence type="ECO:0000256" key="3">
    <source>
        <dbReference type="ARBA" id="ARBA00022676"/>
    </source>
</evidence>
<dbReference type="Proteomes" id="UP000219612">
    <property type="component" value="Unassembled WGS sequence"/>
</dbReference>
<feature type="transmembrane region" description="Helical" evidence="8">
    <location>
        <begin position="127"/>
        <end position="144"/>
    </location>
</feature>
<reference evidence="10 11" key="1">
    <citation type="submission" date="2017-09" db="EMBL/GenBank/DDBJ databases">
        <authorList>
            <person name="Ehlers B."/>
            <person name="Leendertz F.H."/>
        </authorList>
    </citation>
    <scope>NUCLEOTIDE SEQUENCE [LARGE SCALE GENOMIC DNA]</scope>
    <source>
        <strain evidence="10 11">CGMCC 4.6857</strain>
    </source>
</reference>
<evidence type="ECO:0000259" key="9">
    <source>
        <dbReference type="Pfam" id="PF02366"/>
    </source>
</evidence>
<keyword evidence="3 10" id="KW-0328">Glycosyltransferase</keyword>
<feature type="transmembrane region" description="Helical" evidence="8">
    <location>
        <begin position="24"/>
        <end position="41"/>
    </location>
</feature>
<evidence type="ECO:0000256" key="5">
    <source>
        <dbReference type="ARBA" id="ARBA00022692"/>
    </source>
</evidence>
<evidence type="ECO:0000256" key="1">
    <source>
        <dbReference type="ARBA" id="ARBA00004651"/>
    </source>
</evidence>
<feature type="transmembrane region" description="Helical" evidence="8">
    <location>
        <begin position="223"/>
        <end position="248"/>
    </location>
</feature>
<dbReference type="GO" id="GO:0016763">
    <property type="term" value="F:pentosyltransferase activity"/>
    <property type="evidence" value="ECO:0007669"/>
    <property type="project" value="TreeGrafter"/>
</dbReference>
<evidence type="ECO:0000256" key="4">
    <source>
        <dbReference type="ARBA" id="ARBA00022679"/>
    </source>
</evidence>
<keyword evidence="4 10" id="KW-0808">Transferase</keyword>
<sequence>MLETTLLDVPRPAEPGYWRRWRPWLYAGALLTAAVALFTNVRGARDFDLDEVMYALAGQNIAEHGSISWGDQLTAVHPPLHFLLLGLYDNGGSLIEAMFHARTMGALVTLLTVVAVGMLARRFTANPLLVVAAMLLFAVDAFVLRFGRTALIEPTAVFAQVIVVYLAIRMRRAPSPTFIVVVGCVSGLALLVKEPLLFAMLVPLGVALLQRDWVFLRRSAGSLLVAAAVYAVFPIWAVVNGAGSWWLAEHNISAERFFGLKQLSGLNRTGVSSFSVFTDSFLGYAAGYLVFALGAAGLLLLVVRRGLRPDEPTAWLMSFGGLSYGFLAYCVLVGQANEQLTIYTVVPAVLLTVLAWNGRAALAVCAAALAVSALGWVTNVALAEDDATTRMGARITAQLPCVAVNATGNAERWIPVLPSNHVTAFRDGPAAVRSGVQAFLLSGKDSRLRYGNSSPELADWVKGNGRRLYGFSSRRYESIELWVVGSGMTALSECANPPRAVAANASSTGFLALLFAALAVAAFGVVGRHRWARRGPR</sequence>
<feature type="domain" description="ArnT-like N-terminal" evidence="9">
    <location>
        <begin position="98"/>
        <end position="220"/>
    </location>
</feature>
<feature type="transmembrane region" description="Helical" evidence="8">
    <location>
        <begin position="175"/>
        <end position="192"/>
    </location>
</feature>
<name>A0A285JYC0_9ACTN</name>
<feature type="transmembrane region" description="Helical" evidence="8">
    <location>
        <begin position="508"/>
        <end position="527"/>
    </location>
</feature>
<dbReference type="EMBL" id="OBDY01000026">
    <property type="protein sequence ID" value="SNY64286.1"/>
    <property type="molecule type" value="Genomic_DNA"/>
</dbReference>
<gene>
    <name evidence="10" type="ORF">SAMN05421748_12687</name>
</gene>